<dbReference type="Gene3D" id="3.30.450.20">
    <property type="entry name" value="PAS domain"/>
    <property type="match status" value="1"/>
</dbReference>
<evidence type="ECO:0000313" key="12">
    <source>
        <dbReference type="Proteomes" id="UP001156691"/>
    </source>
</evidence>
<evidence type="ECO:0000256" key="7">
    <source>
        <dbReference type="ARBA" id="ARBA00023012"/>
    </source>
</evidence>
<dbReference type="PANTHER" id="PTHR24421">
    <property type="entry name" value="NITRATE/NITRITE SENSOR PROTEIN NARX-RELATED"/>
    <property type="match status" value="1"/>
</dbReference>
<dbReference type="InterPro" id="IPR050482">
    <property type="entry name" value="Sensor_HK_TwoCompSys"/>
</dbReference>
<dbReference type="Pfam" id="PF07730">
    <property type="entry name" value="HisKA_3"/>
    <property type="match status" value="1"/>
</dbReference>
<reference evidence="12" key="1">
    <citation type="journal article" date="2019" name="Int. J. Syst. Evol. Microbiol.">
        <title>The Global Catalogue of Microorganisms (GCM) 10K type strain sequencing project: providing services to taxonomists for standard genome sequencing and annotation.</title>
        <authorList>
            <consortium name="The Broad Institute Genomics Platform"/>
            <consortium name="The Broad Institute Genome Sequencing Center for Infectious Disease"/>
            <person name="Wu L."/>
            <person name="Ma J."/>
        </authorList>
    </citation>
    <scope>NUCLEOTIDE SEQUENCE [LARGE SCALE GENOMIC DNA]</scope>
    <source>
        <strain evidence="12">NBRC 112416</strain>
    </source>
</reference>
<keyword evidence="12" id="KW-1185">Reference proteome</keyword>
<evidence type="ECO:0000259" key="10">
    <source>
        <dbReference type="PROSITE" id="PS50109"/>
    </source>
</evidence>
<dbReference type="SMART" id="SM00387">
    <property type="entry name" value="HATPase_c"/>
    <property type="match status" value="1"/>
</dbReference>
<dbReference type="InterPro" id="IPR036890">
    <property type="entry name" value="HATPase_C_sf"/>
</dbReference>
<keyword evidence="3" id="KW-0808">Transferase</keyword>
<protein>
    <submittedName>
        <fullName evidence="11">Histidine kinase</fullName>
    </submittedName>
</protein>
<evidence type="ECO:0000256" key="4">
    <source>
        <dbReference type="ARBA" id="ARBA00022692"/>
    </source>
</evidence>
<dbReference type="Gene3D" id="1.20.5.1930">
    <property type="match status" value="1"/>
</dbReference>
<evidence type="ECO:0000256" key="5">
    <source>
        <dbReference type="ARBA" id="ARBA00022777"/>
    </source>
</evidence>
<dbReference type="GO" id="GO:0016301">
    <property type="term" value="F:kinase activity"/>
    <property type="evidence" value="ECO:0007669"/>
    <property type="project" value="UniProtKB-KW"/>
</dbReference>
<feature type="domain" description="Histidine kinase" evidence="10">
    <location>
        <begin position="253"/>
        <end position="449"/>
    </location>
</feature>
<dbReference type="Pfam" id="PF02518">
    <property type="entry name" value="HATPase_c"/>
    <property type="match status" value="1"/>
</dbReference>
<evidence type="ECO:0000256" key="9">
    <source>
        <dbReference type="SAM" id="Phobius"/>
    </source>
</evidence>
<dbReference type="Pfam" id="PF17200">
    <property type="entry name" value="sCache_2"/>
    <property type="match status" value="1"/>
</dbReference>
<keyword evidence="7" id="KW-0902">Two-component regulatory system</keyword>
<dbReference type="InterPro" id="IPR017171">
    <property type="entry name" value="Sig_transdc_His_kinase_MctS"/>
</dbReference>
<evidence type="ECO:0000256" key="8">
    <source>
        <dbReference type="ARBA" id="ARBA00023136"/>
    </source>
</evidence>
<evidence type="ECO:0000256" key="6">
    <source>
        <dbReference type="ARBA" id="ARBA00022989"/>
    </source>
</evidence>
<dbReference type="InterPro" id="IPR033480">
    <property type="entry name" value="sCache_2"/>
</dbReference>
<dbReference type="InterPro" id="IPR011712">
    <property type="entry name" value="Sig_transdc_His_kin_sub3_dim/P"/>
</dbReference>
<comment type="caution">
    <text evidence="11">The sequence shown here is derived from an EMBL/GenBank/DDBJ whole genome shotgun (WGS) entry which is preliminary data.</text>
</comment>
<evidence type="ECO:0000256" key="3">
    <source>
        <dbReference type="ARBA" id="ARBA00022679"/>
    </source>
</evidence>
<proteinExistence type="predicted"/>
<keyword evidence="5 11" id="KW-0418">Kinase</keyword>
<dbReference type="RefSeq" id="WP_284340701.1">
    <property type="nucleotide sequence ID" value="NZ_BSNS01000011.1"/>
</dbReference>
<dbReference type="Gene3D" id="3.30.565.10">
    <property type="entry name" value="Histidine kinase-like ATPase, C-terminal domain"/>
    <property type="match status" value="1"/>
</dbReference>
<dbReference type="InterPro" id="IPR005467">
    <property type="entry name" value="His_kinase_dom"/>
</dbReference>
<evidence type="ECO:0000256" key="1">
    <source>
        <dbReference type="ARBA" id="ARBA00004651"/>
    </source>
</evidence>
<keyword evidence="2" id="KW-1003">Cell membrane</keyword>
<dbReference type="SUPFAM" id="SSF55874">
    <property type="entry name" value="ATPase domain of HSP90 chaperone/DNA topoisomerase II/histidine kinase"/>
    <property type="match status" value="1"/>
</dbReference>
<keyword evidence="4 9" id="KW-0812">Transmembrane</keyword>
<feature type="transmembrane region" description="Helical" evidence="9">
    <location>
        <begin position="203"/>
        <end position="226"/>
    </location>
</feature>
<dbReference type="Proteomes" id="UP001156691">
    <property type="component" value="Unassembled WGS sequence"/>
</dbReference>
<comment type="subcellular location">
    <subcellularLocation>
        <location evidence="1">Cell membrane</location>
        <topology evidence="1">Multi-pass membrane protein</topology>
    </subcellularLocation>
</comment>
<evidence type="ECO:0000256" key="2">
    <source>
        <dbReference type="ARBA" id="ARBA00022475"/>
    </source>
</evidence>
<dbReference type="PIRSF" id="PIRSF037314">
    <property type="entry name" value="STHK_MctS"/>
    <property type="match status" value="1"/>
</dbReference>
<organism evidence="11 12">
    <name type="scientific">Devosia nitrariae</name>
    <dbReference type="NCBI Taxonomy" id="2071872"/>
    <lineage>
        <taxon>Bacteria</taxon>
        <taxon>Pseudomonadati</taxon>
        <taxon>Pseudomonadota</taxon>
        <taxon>Alphaproteobacteria</taxon>
        <taxon>Hyphomicrobiales</taxon>
        <taxon>Devosiaceae</taxon>
        <taxon>Devosia</taxon>
    </lineage>
</organism>
<name>A0ABQ5W5W9_9HYPH</name>
<dbReference type="EMBL" id="BSNS01000011">
    <property type="protein sequence ID" value="GLQ55278.1"/>
    <property type="molecule type" value="Genomic_DNA"/>
</dbReference>
<dbReference type="InterPro" id="IPR003594">
    <property type="entry name" value="HATPase_dom"/>
</dbReference>
<dbReference type="CDD" id="cd16917">
    <property type="entry name" value="HATPase_UhpB-NarQ-NarX-like"/>
    <property type="match status" value="1"/>
</dbReference>
<dbReference type="PROSITE" id="PS50109">
    <property type="entry name" value="HIS_KIN"/>
    <property type="match status" value="1"/>
</dbReference>
<dbReference type="PANTHER" id="PTHR24421:SF59">
    <property type="entry name" value="OXYGEN SENSOR HISTIDINE KINASE NREB"/>
    <property type="match status" value="1"/>
</dbReference>
<dbReference type="SMART" id="SM01049">
    <property type="entry name" value="Cache_2"/>
    <property type="match status" value="1"/>
</dbReference>
<keyword evidence="8 9" id="KW-0472">Membrane</keyword>
<sequence>MNLRQQILALAVLPLVLAILAITALVTFQSTQLARASIATFERNLLRSKENELLNLTNMAISAIDEIYSAAGPDDEEAKAQVQAILSALDYGPDGYFFVYDYDGINVVHPRQAFRHGRNWLDMEDPDGNRVIYNLIERAKEGGGLHQYKWEKPSAGTVADKLSFAVGLDKWQWMLGTGVYLDDVFAQTAAAEEDLRSHINTTFIIVAAITVPIVFGVFLASFMLTLRERRLADTKLKALTQRVIDTQEEERARIARELHDGISQSMVAARYMLDLAAAKVRSDAPDTLAVIERGAQGLNGAIKEVRRISHDLRPGMLDDLGLSAALEALTDSFTERTGITVDLKSVAFKNVLLPEAKTALYRVAQEALTNIERHADATHVRMAISSDGNGAQLLIEDDGRGFSDMPAARAQGGLGLRNMQERMEHFGGSLDVRTTRGGTTLRARLPKSVYIGQSSELEPA</sequence>
<gene>
    <name evidence="11" type="ORF">GCM10010862_25370</name>
</gene>
<keyword evidence="6 9" id="KW-1133">Transmembrane helix</keyword>
<evidence type="ECO:0000313" key="11">
    <source>
        <dbReference type="EMBL" id="GLQ55278.1"/>
    </source>
</evidence>
<accession>A0ABQ5W5W9</accession>